<feature type="compositionally biased region" description="Acidic residues" evidence="1">
    <location>
        <begin position="1184"/>
        <end position="1199"/>
    </location>
</feature>
<gene>
    <name evidence="3" type="primary">LOC108683337</name>
</gene>
<protein>
    <submittedName>
        <fullName evidence="3">Uncharacterized protein LOC108683337</fullName>
    </submittedName>
</protein>
<evidence type="ECO:0000313" key="3">
    <source>
        <dbReference type="RefSeq" id="XP_047735441.1"/>
    </source>
</evidence>
<feature type="region of interest" description="Disordered" evidence="1">
    <location>
        <begin position="1694"/>
        <end position="1754"/>
    </location>
</feature>
<dbReference type="OMA" id="HRTRMAN"/>
<reference evidence="3" key="1">
    <citation type="submission" date="2025-08" db="UniProtKB">
        <authorList>
            <consortium name="RefSeq"/>
        </authorList>
    </citation>
    <scope>IDENTIFICATION</scope>
    <source>
        <tissue evidence="3">Whole organism</tissue>
    </source>
</reference>
<feature type="compositionally biased region" description="Basic and acidic residues" evidence="1">
    <location>
        <begin position="811"/>
        <end position="823"/>
    </location>
</feature>
<feature type="compositionally biased region" description="Low complexity" evidence="1">
    <location>
        <begin position="1697"/>
        <end position="1716"/>
    </location>
</feature>
<feature type="region of interest" description="Disordered" evidence="1">
    <location>
        <begin position="1373"/>
        <end position="1414"/>
    </location>
</feature>
<proteinExistence type="predicted"/>
<dbReference type="GeneID" id="108683337"/>
<name>A0A979FEX3_HYAAZ</name>
<feature type="region of interest" description="Disordered" evidence="1">
    <location>
        <begin position="1181"/>
        <end position="1214"/>
    </location>
</feature>
<feature type="compositionally biased region" description="Polar residues" evidence="1">
    <location>
        <begin position="1602"/>
        <end position="1619"/>
    </location>
</feature>
<feature type="compositionally biased region" description="Low complexity" evidence="1">
    <location>
        <begin position="363"/>
        <end position="380"/>
    </location>
</feature>
<feature type="compositionally biased region" description="Basic and acidic residues" evidence="1">
    <location>
        <begin position="391"/>
        <end position="401"/>
    </location>
</feature>
<feature type="region of interest" description="Disordered" evidence="1">
    <location>
        <begin position="1507"/>
        <end position="1629"/>
    </location>
</feature>
<feature type="compositionally biased region" description="Polar residues" evidence="1">
    <location>
        <begin position="290"/>
        <end position="308"/>
    </location>
</feature>
<feature type="compositionally biased region" description="Low complexity" evidence="1">
    <location>
        <begin position="1515"/>
        <end position="1526"/>
    </location>
</feature>
<feature type="compositionally biased region" description="Polar residues" evidence="1">
    <location>
        <begin position="1373"/>
        <end position="1385"/>
    </location>
</feature>
<feature type="region of interest" description="Disordered" evidence="1">
    <location>
        <begin position="512"/>
        <end position="539"/>
    </location>
</feature>
<organism evidence="2 3">
    <name type="scientific">Hyalella azteca</name>
    <name type="common">Amphipod</name>
    <dbReference type="NCBI Taxonomy" id="294128"/>
    <lineage>
        <taxon>Eukaryota</taxon>
        <taxon>Metazoa</taxon>
        <taxon>Ecdysozoa</taxon>
        <taxon>Arthropoda</taxon>
        <taxon>Crustacea</taxon>
        <taxon>Multicrustacea</taxon>
        <taxon>Malacostraca</taxon>
        <taxon>Eumalacostraca</taxon>
        <taxon>Peracarida</taxon>
        <taxon>Amphipoda</taxon>
        <taxon>Senticaudata</taxon>
        <taxon>Talitrida</taxon>
        <taxon>Talitroidea</taxon>
        <taxon>Hyalellidae</taxon>
        <taxon>Hyalella</taxon>
    </lineage>
</organism>
<feature type="compositionally biased region" description="Polar residues" evidence="1">
    <location>
        <begin position="1568"/>
        <end position="1577"/>
    </location>
</feature>
<dbReference type="Proteomes" id="UP000694843">
    <property type="component" value="Unplaced"/>
</dbReference>
<feature type="region of interest" description="Disordered" evidence="1">
    <location>
        <begin position="1936"/>
        <end position="1978"/>
    </location>
</feature>
<feature type="compositionally biased region" description="Polar residues" evidence="1">
    <location>
        <begin position="790"/>
        <end position="809"/>
    </location>
</feature>
<keyword evidence="2" id="KW-1185">Reference proteome</keyword>
<evidence type="ECO:0000313" key="2">
    <source>
        <dbReference type="Proteomes" id="UP000694843"/>
    </source>
</evidence>
<dbReference type="RefSeq" id="XP_047735441.1">
    <property type="nucleotide sequence ID" value="XM_047879485.1"/>
</dbReference>
<accession>A0A979FEX3</accession>
<feature type="region of interest" description="Disordered" evidence="1">
    <location>
        <begin position="360"/>
        <end position="406"/>
    </location>
</feature>
<feature type="region of interest" description="Disordered" evidence="1">
    <location>
        <begin position="768"/>
        <end position="835"/>
    </location>
</feature>
<dbReference type="OrthoDB" id="6383054at2759"/>
<feature type="compositionally biased region" description="Low complexity" evidence="1">
    <location>
        <begin position="311"/>
        <end position="326"/>
    </location>
</feature>
<feature type="region of interest" description="Disordered" evidence="1">
    <location>
        <begin position="1278"/>
        <end position="1303"/>
    </location>
</feature>
<feature type="compositionally biased region" description="Basic and acidic residues" evidence="1">
    <location>
        <begin position="1730"/>
        <end position="1752"/>
    </location>
</feature>
<feature type="region of interest" description="Disordered" evidence="1">
    <location>
        <begin position="269"/>
        <end position="333"/>
    </location>
</feature>
<feature type="compositionally biased region" description="Polar residues" evidence="1">
    <location>
        <begin position="1936"/>
        <end position="1947"/>
    </location>
</feature>
<feature type="compositionally biased region" description="Low complexity" evidence="1">
    <location>
        <begin position="768"/>
        <end position="780"/>
    </location>
</feature>
<dbReference type="KEGG" id="hazt:108683337"/>
<evidence type="ECO:0000256" key="1">
    <source>
        <dbReference type="SAM" id="MobiDB-lite"/>
    </source>
</evidence>
<sequence>MEYLPVPDSRLLLVEKPKLNRRRSMPDLKEFKCVSSAVVYETISILSNLEDTNNLIIVPTSLSLSSSERINATSQLCREDSPEKEKWSHQLARVLQNDTEKVFNSSPLLDKLGPSKFTNGKNAHELEKETYRKEWISKHSSVRSMRCQIFKCSTTDASVQTDEQQLTLGHGLDRSSSTQVNDNDSNYYDSLEEDEVSDDKHLSNKVFFVSVDSENEYEDNPRVKLPPRLSERLSNFQRQKERKIRNNQKFSRQLITEFSVPFPKTLDNEILNDFQPDNKSNELPPVPLTRSRTGSAKSLESPSFSRKNSLPAITSASPSRSTSATRKFSDQSLTSVGEVSTLGVMYPSGNDEETESLISKDASVANKSSSSSSEITRLSSLDGGGVSSENIRNDKTHRESSSMKLQESNFLHMYNECGESESDSEDEILVIEREGDASTAFHSYNHQASQDLINSCKQLVEDSKNANKATGNLQSPIILRNDKSESARKTWNESTSGNFNFVKLMTDDDVSIQDFGSPPKSLSSREDGYEMETDDGSVCTESSGRITVIAAGRSSRNSRSFDMDSPVDDIARETTSELSEGTCVPLTNKTTPLESIFSGEKRDGLDLETTNGKATVNEMIKMTPKKVDMSTDKQCIHADGETDLVLASLQTDKSNLRSSDHPGDTFYENGSCASAYFTPNEFSSSKEDDRGHKILPLNNTCNSLEDKRENASQVENVTEKESFLKTIEKNEATNRTVNGVNEVYHSDDNFFPDHLLNDSLLGLDDSVTSTDDSVSSLLSTIEEEAEPSGSARSSNAQSDGSRTLENTTMESEEKFDAEEKNSEPEGQVMGIKNEKLYSDETSKRVNCAETCENEIEDNLLSSAILTDDPEGDPEENAYHDSDAVSIQSAVDDDLNDFAESNNDFSAKIETNVNSLLSTYGSEDILAKVDTAVNDTVGDIKVNISEPKDAYSYDGENSTVKAENYSVKGTEALSSRTTVADGYSKVEIIAANATVKGKSDLFVETHVEAVVINGDQEVVSDTPDASSQEACDTEAEEKVDESVRAETGVENEMDFAVESEPEEHLEADADTAIEVKVDSEVGAETDAELEAEADTEMKAEDNAVVAAEDNAVVAAEDNAVVAAEDNAVVAAETNAVVAAETNAVVEAEAEAKVEATADSEVEIRTNAKLEVRANAEFEIRSNVDLEAENDAENEPEAADDVETKDVDEVEAEADDEVEAEAVHEVDAEAANEVEAKAVDEVKAEAVDEVEAKAVYEEEAESVDEVGAYAADEVEAEAADEVEEAEAADEVEAEAADEVEAEADDEMEARALNEVKTEAVDEIEDGGNAHGVESSQLTSNLEVDSTAFGFEKKFIFGTNYEVDQRLVCTLRGDLSASSDRTRNNSPKDGNEIGNDENETLPHSNNSSSDLEKNSFKREEDEGSKPWFYSEVFKTPQFSDSIDNCESVTEDVSQKYVPCIKVESKTCGNENLTDAGHSTKSIPASSLHVALPTRVSVSKGHSQERVFAAEVSPLSLRSSGPESPHSPEPGCEESSQDGDSSTGSPGAAKIPTSSPSTDSGVMEMPAPTDIKQYTGSASASEDQKVEMNPSSISSELSDAVLSVKSRATTPDTNKLPSRPQSAKSKKENLDRIRSGHRSTYLWVQSTLPKDIMEAVSDDDIENIDYKNDQNINSDHHVDEDHDEMRRLWEPCQPVLPASFEELPSPTESFLSSSSPLETSNNQPGSHNSQDGDENYREQSASDKSLPEEYEKHSEPSEVSMRLIKALERRRIRRQRSRGFSIDTPEHQHKPATLSSLDRLLASLPMYHAHTKHGCSSNPRTPKPQVFMSHGSEDDAGTNQVTVQVIAGRQPPDVRVMASRQLRLLVQVGNGDESKSCNSELSESSTVREIRENNYISHKHEAEHYILRKQAAEEKRRSRPFASGSVPREAFRETNTAVVNLKASSNRQHPKLSSESRKYGRRPRQAAESASNELLDDHRTRMANQKIRSYSLSRTMDSSSKSYKLLPPEQVETIPSRLFIKRSLNDLQLGARRHNITSKISTACENVVDEDGTKSKERKKSVREQFIERATSILGGSERAVSALSGSGRAVSAVSTRCSSRGTSARSYSSGVSLGDFPSQVVGETSVMPQRTTDMIADLQHFYGRKNSKKSSELARPHDAPASEAAEVFVVRGSNVQKCFPSPSPREVRLRLKPRAKSKDSAVISLDDSALKRREQERLQRNMSAINDLLKSLN</sequence>